<reference evidence="2 3" key="1">
    <citation type="journal article" date="2012" name="J. Bacteriol.">
        <title>Genome Sequence of the Protease-Producing Bacterium Rheinheimera nanhaiensis E407-8T, Isolated from Deep-Sea Sediment of the South China Sea.</title>
        <authorList>
            <person name="Zhang X.-Y."/>
            <person name="Zhang Y.-J."/>
            <person name="Qin Q.-L."/>
            <person name="Xie B.-B."/>
            <person name="Chen X.-L."/>
            <person name="Zhou B.-C."/>
            <person name="Zhang Y.-Z."/>
        </authorList>
    </citation>
    <scope>NUCLEOTIDE SEQUENCE [LARGE SCALE GENOMIC DNA]</scope>
    <source>
        <strain evidence="2 3">E407-8</strain>
    </source>
</reference>
<keyword evidence="1" id="KW-1133">Transmembrane helix</keyword>
<keyword evidence="1" id="KW-0812">Transmembrane</keyword>
<dbReference type="AlphaFoldDB" id="I1DYR3"/>
<evidence type="ECO:0000313" key="3">
    <source>
        <dbReference type="Proteomes" id="UP000004374"/>
    </source>
</evidence>
<keyword evidence="3" id="KW-1185">Reference proteome</keyword>
<sequence>MALDVTAFLFEQLSPPEFAAVGLQGLFNALPDSVIYFLGQSGLSEGLSILGGAYVFRLMRKLFTFGIW</sequence>
<dbReference type="InterPro" id="IPR019670">
    <property type="entry name" value="DUF2523"/>
</dbReference>
<evidence type="ECO:0000313" key="2">
    <source>
        <dbReference type="EMBL" id="GAB59191.1"/>
    </source>
</evidence>
<keyword evidence="1" id="KW-0472">Membrane</keyword>
<evidence type="ECO:0000256" key="1">
    <source>
        <dbReference type="SAM" id="Phobius"/>
    </source>
</evidence>
<dbReference type="Proteomes" id="UP000004374">
    <property type="component" value="Unassembled WGS sequence"/>
</dbReference>
<accession>I1DYR3</accession>
<gene>
    <name evidence="2" type="ORF">RNAN_2183</name>
</gene>
<evidence type="ECO:0008006" key="4">
    <source>
        <dbReference type="Google" id="ProtNLM"/>
    </source>
</evidence>
<dbReference type="EMBL" id="BAFK01000011">
    <property type="protein sequence ID" value="GAB59191.1"/>
    <property type="molecule type" value="Genomic_DNA"/>
</dbReference>
<protein>
    <recommendedName>
        <fullName evidence="4">DUF2523 domain-containing protein</fullName>
    </recommendedName>
</protein>
<comment type="caution">
    <text evidence="2">The sequence shown here is derived from an EMBL/GenBank/DDBJ whole genome shotgun (WGS) entry which is preliminary data.</text>
</comment>
<proteinExistence type="predicted"/>
<organism evidence="2 3">
    <name type="scientific">Rheinheimera nanhaiensis E407-8</name>
    <dbReference type="NCBI Taxonomy" id="562729"/>
    <lineage>
        <taxon>Bacteria</taxon>
        <taxon>Pseudomonadati</taxon>
        <taxon>Pseudomonadota</taxon>
        <taxon>Gammaproteobacteria</taxon>
        <taxon>Chromatiales</taxon>
        <taxon>Chromatiaceae</taxon>
        <taxon>Rheinheimera</taxon>
    </lineage>
</organism>
<feature type="transmembrane region" description="Helical" evidence="1">
    <location>
        <begin position="34"/>
        <end position="56"/>
    </location>
</feature>
<name>I1DYR3_9GAMM</name>
<dbReference type="Pfam" id="PF10734">
    <property type="entry name" value="DUF2523"/>
    <property type="match status" value="1"/>
</dbReference>
<dbReference type="STRING" id="562729.RNAN_2183"/>